<dbReference type="VEuPathDB" id="FungiDB:JI435_013290"/>
<accession>A0A7U2F4B2</accession>
<dbReference type="InterPro" id="IPR038084">
    <property type="entry name" value="PduO/GlcC-like_sf"/>
</dbReference>
<dbReference type="Proteomes" id="UP000663193">
    <property type="component" value="Chromosome 6"/>
</dbReference>
<proteinExistence type="predicted"/>
<dbReference type="Pfam" id="PF03928">
    <property type="entry name" value="HbpS-like"/>
    <property type="match status" value="1"/>
</dbReference>
<dbReference type="Gene3D" id="3.30.450.150">
    <property type="entry name" value="Haem-degrading domain"/>
    <property type="match status" value="1"/>
</dbReference>
<reference evidence="3" key="1">
    <citation type="journal article" date="2021" name="BMC Genomics">
        <title>Chromosome-level genome assembly and manually-curated proteome of model necrotroph Parastagonospora nodorum Sn15 reveals a genome-wide trove of candidate effector homologs, and redundancy of virulence-related functions within an accessory chromosome.</title>
        <authorList>
            <person name="Bertazzoni S."/>
            <person name="Jones D.A.B."/>
            <person name="Phan H.T."/>
            <person name="Tan K.-C."/>
            <person name="Hane J.K."/>
        </authorList>
    </citation>
    <scope>NUCLEOTIDE SEQUENCE [LARGE SCALE GENOMIC DNA]</scope>
    <source>
        <strain evidence="3">SN15 / ATCC MYA-4574 / FGSC 10173)</strain>
    </source>
</reference>
<keyword evidence="3" id="KW-1185">Reference proteome</keyword>
<dbReference type="OrthoDB" id="3790458at2759"/>
<gene>
    <name evidence="2" type="ORF">JI435_013290</name>
</gene>
<dbReference type="AlphaFoldDB" id="A0A7U2F4B2"/>
<dbReference type="SUPFAM" id="SSF143744">
    <property type="entry name" value="GlcG-like"/>
    <property type="match status" value="1"/>
</dbReference>
<dbReference type="KEGG" id="pno:SNOG_01329"/>
<organism evidence="2 3">
    <name type="scientific">Phaeosphaeria nodorum (strain SN15 / ATCC MYA-4574 / FGSC 10173)</name>
    <name type="common">Glume blotch fungus</name>
    <name type="synonym">Parastagonospora nodorum</name>
    <dbReference type="NCBI Taxonomy" id="321614"/>
    <lineage>
        <taxon>Eukaryota</taxon>
        <taxon>Fungi</taxon>
        <taxon>Dikarya</taxon>
        <taxon>Ascomycota</taxon>
        <taxon>Pezizomycotina</taxon>
        <taxon>Dothideomycetes</taxon>
        <taxon>Pleosporomycetidae</taxon>
        <taxon>Pleosporales</taxon>
        <taxon>Pleosporineae</taxon>
        <taxon>Phaeosphaeriaceae</taxon>
        <taxon>Parastagonospora</taxon>
    </lineage>
</organism>
<evidence type="ECO:0000313" key="2">
    <source>
        <dbReference type="EMBL" id="QRC96410.1"/>
    </source>
</evidence>
<dbReference type="OMA" id="AYQETPW"/>
<dbReference type="PANTHER" id="PTHR34309:SF1">
    <property type="entry name" value="PROTEIN GLCG"/>
    <property type="match status" value="1"/>
</dbReference>
<evidence type="ECO:0008006" key="4">
    <source>
        <dbReference type="Google" id="ProtNLM"/>
    </source>
</evidence>
<dbReference type="EMBL" id="CP069028">
    <property type="protein sequence ID" value="QRC96410.1"/>
    <property type="molecule type" value="Genomic_DNA"/>
</dbReference>
<sequence length="246" mass="25836">MAPMAAATISTPTLTQSGARVASQAAEQHALELGVPMSIAVVDAHCHLLSFTRMDGSKITSINTAMDMAFTAAGNRIPTSAYQENAWPGSATSGIGNAISGRFCTLGGGIPIFCPSGSGDILGAIGCSTGTSNQDEAAAKIGRDAVLALIRKEKLDEERRVENERQAVLMLWKEKEEEVGTLREELERGSKRMRYDEYGGGRKSSVALSTSGSLGGRSVMPDTPPEDGEIQPSFVGEVALGTAMRV</sequence>
<dbReference type="PANTHER" id="PTHR34309">
    <property type="entry name" value="SLR1406 PROTEIN"/>
    <property type="match status" value="1"/>
</dbReference>
<protein>
    <recommendedName>
        <fullName evidence="4">DUF336-domain-containing protein</fullName>
    </recommendedName>
</protein>
<dbReference type="RefSeq" id="XP_001791971.1">
    <property type="nucleotide sequence ID" value="XM_001791919.1"/>
</dbReference>
<dbReference type="InterPro" id="IPR005624">
    <property type="entry name" value="PduO/GlcC-like"/>
</dbReference>
<feature type="region of interest" description="Disordered" evidence="1">
    <location>
        <begin position="197"/>
        <end position="231"/>
    </location>
</feature>
<evidence type="ECO:0000313" key="3">
    <source>
        <dbReference type="Proteomes" id="UP000663193"/>
    </source>
</evidence>
<evidence type="ECO:0000256" key="1">
    <source>
        <dbReference type="SAM" id="MobiDB-lite"/>
    </source>
</evidence>
<dbReference type="InterPro" id="IPR052517">
    <property type="entry name" value="GlcG_carb_metab_protein"/>
</dbReference>
<name>A0A7U2F4B2_PHANO</name>